<dbReference type="EMBL" id="JAPWTJ010000263">
    <property type="protein sequence ID" value="KAJ8980390.1"/>
    <property type="molecule type" value="Genomic_DNA"/>
</dbReference>
<feature type="region of interest" description="Disordered" evidence="2">
    <location>
        <begin position="170"/>
        <end position="205"/>
    </location>
</feature>
<name>A0ABQ9JSY8_9CUCU</name>
<comment type="caution">
    <text evidence="3">The sequence shown here is derived from an EMBL/GenBank/DDBJ whole genome shotgun (WGS) entry which is preliminary data.</text>
</comment>
<organism evidence="3 4">
    <name type="scientific">Molorchus minor</name>
    <dbReference type="NCBI Taxonomy" id="1323400"/>
    <lineage>
        <taxon>Eukaryota</taxon>
        <taxon>Metazoa</taxon>
        <taxon>Ecdysozoa</taxon>
        <taxon>Arthropoda</taxon>
        <taxon>Hexapoda</taxon>
        <taxon>Insecta</taxon>
        <taxon>Pterygota</taxon>
        <taxon>Neoptera</taxon>
        <taxon>Endopterygota</taxon>
        <taxon>Coleoptera</taxon>
        <taxon>Polyphaga</taxon>
        <taxon>Cucujiformia</taxon>
        <taxon>Chrysomeloidea</taxon>
        <taxon>Cerambycidae</taxon>
        <taxon>Lamiinae</taxon>
        <taxon>Monochamini</taxon>
        <taxon>Molorchus</taxon>
    </lineage>
</organism>
<evidence type="ECO:0000256" key="2">
    <source>
        <dbReference type="SAM" id="MobiDB-lite"/>
    </source>
</evidence>
<feature type="coiled-coil region" evidence="1">
    <location>
        <begin position="79"/>
        <end position="119"/>
    </location>
</feature>
<accession>A0ABQ9JSY8</accession>
<feature type="compositionally biased region" description="Acidic residues" evidence="2">
    <location>
        <begin position="189"/>
        <end position="204"/>
    </location>
</feature>
<keyword evidence="1" id="KW-0175">Coiled coil</keyword>
<sequence length="230" mass="26754">MTDLLFFCFVIAYKWLKKGIIGKLGKLLIQLLMIQTRRRFKWILLMGGHYDQSNALALPSKKRKTKIKSDKPKVTRILSKKHRKKLEKIIERKKKKENRASLLESLQKVQASNEELSQLTSIASIQTKGLKRFYQEEINPQKVKPKRDLDILNGEAKLNSLSGTKRRKLLENTNKSKTDDPNVVGFEQSESETNESEDEDEETGFQEIEKQIKEEEPQINQENSPIMKKI</sequence>
<keyword evidence="4" id="KW-1185">Reference proteome</keyword>
<gene>
    <name evidence="3" type="ORF">NQ317_009384</name>
</gene>
<dbReference type="Proteomes" id="UP001162164">
    <property type="component" value="Unassembled WGS sequence"/>
</dbReference>
<evidence type="ECO:0000313" key="4">
    <source>
        <dbReference type="Proteomes" id="UP001162164"/>
    </source>
</evidence>
<reference evidence="3" key="1">
    <citation type="journal article" date="2023" name="Insect Mol. Biol.">
        <title>Genome sequencing provides insights into the evolution of gene families encoding plant cell wall-degrading enzymes in longhorned beetles.</title>
        <authorList>
            <person name="Shin N.R."/>
            <person name="Okamura Y."/>
            <person name="Kirsch R."/>
            <person name="Pauchet Y."/>
        </authorList>
    </citation>
    <scope>NUCLEOTIDE SEQUENCE</scope>
    <source>
        <strain evidence="3">MMC_N1</strain>
    </source>
</reference>
<evidence type="ECO:0000256" key="1">
    <source>
        <dbReference type="SAM" id="Coils"/>
    </source>
</evidence>
<evidence type="ECO:0000313" key="3">
    <source>
        <dbReference type="EMBL" id="KAJ8980390.1"/>
    </source>
</evidence>
<protein>
    <submittedName>
        <fullName evidence="3">Uncharacterized protein</fullName>
    </submittedName>
</protein>
<proteinExistence type="predicted"/>